<accession>A0A060TBT8</accession>
<dbReference type="Pfam" id="PF17056">
    <property type="entry name" value="KRE1"/>
    <property type="match status" value="1"/>
</dbReference>
<proteinExistence type="predicted"/>
<dbReference type="InterPro" id="IPR031452">
    <property type="entry name" value="Kre1"/>
</dbReference>
<evidence type="ECO:0000256" key="1">
    <source>
        <dbReference type="SAM" id="SignalP"/>
    </source>
</evidence>
<name>A0A060TBT8_BLAAD</name>
<reference evidence="2" key="2">
    <citation type="submission" date="2014-06" db="EMBL/GenBank/DDBJ databases">
        <title>The complete genome of Blastobotrys (Arxula) adeninivorans LS3 - a yeast of biotechnological interest.</title>
        <authorList>
            <person name="Kunze G."/>
            <person name="Gaillardin C."/>
            <person name="Czernicka M."/>
            <person name="Durrens P."/>
            <person name="Martin T."/>
            <person name="Boer E."/>
            <person name="Gabaldon T."/>
            <person name="Cruz J."/>
            <person name="Talla E."/>
            <person name="Marck C."/>
            <person name="Goffeau A."/>
            <person name="Barbe V."/>
            <person name="Baret P."/>
            <person name="Baronian K."/>
            <person name="Beier S."/>
            <person name="Bleykasten C."/>
            <person name="Bode R."/>
            <person name="Casaregola S."/>
            <person name="Despons L."/>
            <person name="Fairhead C."/>
            <person name="Giersberg M."/>
            <person name="Gierski P."/>
            <person name="Hahnel U."/>
            <person name="Hartmann A."/>
            <person name="Jankowska D."/>
            <person name="Jubin C."/>
            <person name="Jung P."/>
            <person name="Lafontaine I."/>
            <person name="Leh-Louis V."/>
            <person name="Lemaire M."/>
            <person name="Marcet-Houben M."/>
            <person name="Mascher M."/>
            <person name="Morel G."/>
            <person name="Richard G.-F."/>
            <person name="Riechen J."/>
            <person name="Sacerdot C."/>
            <person name="Sarkar A."/>
            <person name="Savel G."/>
            <person name="Schacherer J."/>
            <person name="Sherman D."/>
            <person name="Straub M.-L."/>
            <person name="Stein N."/>
            <person name="Thierry A."/>
            <person name="Trautwein-Schult A."/>
            <person name="Westhof E."/>
            <person name="Worch S."/>
            <person name="Dujon B."/>
            <person name="Souciet J.-L."/>
            <person name="Wincker P."/>
            <person name="Scholz U."/>
            <person name="Neuveglise N."/>
        </authorList>
    </citation>
    <scope>NUCLEOTIDE SEQUENCE</scope>
    <source>
        <strain evidence="2">LS3</strain>
    </source>
</reference>
<protein>
    <submittedName>
        <fullName evidence="2">ARAD1D30140p</fullName>
    </submittedName>
</protein>
<feature type="chain" id="PRO_5012475100" evidence="1">
    <location>
        <begin position="16"/>
        <end position="99"/>
    </location>
</feature>
<gene>
    <name evidence="2" type="ORF">GNLVRS02_ARAD1D30140g</name>
</gene>
<sequence>MNLLSLLALSGVAFGAIDRITKTTAEESAAATTSVVQTPTIVQYTTTVAGAAKVVSTEYKQSFVKTYEKPISDPPKGSIGLGTIKGSIGVVKPTRFITQ</sequence>
<feature type="signal peptide" evidence="1">
    <location>
        <begin position="1"/>
        <end position="15"/>
    </location>
</feature>
<dbReference type="GO" id="GO:0031505">
    <property type="term" value="P:fungal-type cell wall organization"/>
    <property type="evidence" value="ECO:0007669"/>
    <property type="project" value="InterPro"/>
</dbReference>
<keyword evidence="1" id="KW-0732">Signal</keyword>
<reference evidence="2" key="1">
    <citation type="submission" date="2014-02" db="EMBL/GenBank/DDBJ databases">
        <authorList>
            <person name="Genoscope - CEA"/>
        </authorList>
    </citation>
    <scope>NUCLEOTIDE SEQUENCE</scope>
    <source>
        <strain evidence="2">LS3</strain>
    </source>
</reference>
<evidence type="ECO:0000313" key="2">
    <source>
        <dbReference type="EMBL" id="CDP38234.1"/>
    </source>
</evidence>
<organism evidence="2">
    <name type="scientific">Blastobotrys adeninivorans</name>
    <name type="common">Yeast</name>
    <name type="synonym">Arxula adeninivorans</name>
    <dbReference type="NCBI Taxonomy" id="409370"/>
    <lineage>
        <taxon>Eukaryota</taxon>
        <taxon>Fungi</taxon>
        <taxon>Dikarya</taxon>
        <taxon>Ascomycota</taxon>
        <taxon>Saccharomycotina</taxon>
        <taxon>Dipodascomycetes</taxon>
        <taxon>Dipodascales</taxon>
        <taxon>Trichomonascaceae</taxon>
        <taxon>Blastobotrys</taxon>
    </lineage>
</organism>
<dbReference type="EMBL" id="HG937694">
    <property type="protein sequence ID" value="CDP38234.1"/>
    <property type="molecule type" value="Genomic_DNA"/>
</dbReference>
<dbReference type="AlphaFoldDB" id="A0A060TBT8"/>